<evidence type="ECO:0000313" key="2">
    <source>
        <dbReference type="Proteomes" id="UP000439903"/>
    </source>
</evidence>
<protein>
    <recommendedName>
        <fullName evidence="3">AIG1-type G domain-containing protein</fullName>
    </recommendedName>
</protein>
<organism evidence="1 2">
    <name type="scientific">Gigaspora margarita</name>
    <dbReference type="NCBI Taxonomy" id="4874"/>
    <lineage>
        <taxon>Eukaryota</taxon>
        <taxon>Fungi</taxon>
        <taxon>Fungi incertae sedis</taxon>
        <taxon>Mucoromycota</taxon>
        <taxon>Glomeromycotina</taxon>
        <taxon>Glomeromycetes</taxon>
        <taxon>Diversisporales</taxon>
        <taxon>Gigasporaceae</taxon>
        <taxon>Gigaspora</taxon>
    </lineage>
</organism>
<keyword evidence="2" id="KW-1185">Reference proteome</keyword>
<dbReference type="SUPFAM" id="SSF52540">
    <property type="entry name" value="P-loop containing nucleoside triphosphate hydrolases"/>
    <property type="match status" value="1"/>
</dbReference>
<sequence>MPMPYKYLQNSVDMNCWSYNHLRTPSGVHVNNEEEIEDVQSIIPVGRTGSGKSTLTNVLSGGEKFAEIAGSSKSKIFESM</sequence>
<dbReference type="InterPro" id="IPR027417">
    <property type="entry name" value="P-loop_NTPase"/>
</dbReference>
<comment type="caution">
    <text evidence="1">The sequence shown here is derived from an EMBL/GenBank/DDBJ whole genome shotgun (WGS) entry which is preliminary data.</text>
</comment>
<proteinExistence type="predicted"/>
<name>A0A8H4B1X1_GIGMA</name>
<dbReference type="AlphaFoldDB" id="A0A8H4B1X1"/>
<dbReference type="EMBL" id="WTPW01000057">
    <property type="protein sequence ID" value="KAF0553325.1"/>
    <property type="molecule type" value="Genomic_DNA"/>
</dbReference>
<dbReference type="OrthoDB" id="8954335at2759"/>
<evidence type="ECO:0000313" key="1">
    <source>
        <dbReference type="EMBL" id="KAF0553325.1"/>
    </source>
</evidence>
<gene>
    <name evidence="1" type="ORF">F8M41_020423</name>
</gene>
<accession>A0A8H4B1X1</accession>
<dbReference type="Gene3D" id="3.40.50.300">
    <property type="entry name" value="P-loop containing nucleotide triphosphate hydrolases"/>
    <property type="match status" value="1"/>
</dbReference>
<evidence type="ECO:0008006" key="3">
    <source>
        <dbReference type="Google" id="ProtNLM"/>
    </source>
</evidence>
<reference evidence="1 2" key="1">
    <citation type="journal article" date="2019" name="Environ. Microbiol.">
        <title>At the nexus of three kingdoms: the genome of the mycorrhizal fungus Gigaspora margarita provides insights into plant, endobacterial and fungal interactions.</title>
        <authorList>
            <person name="Venice F."/>
            <person name="Ghignone S."/>
            <person name="Salvioli di Fossalunga A."/>
            <person name="Amselem J."/>
            <person name="Novero M."/>
            <person name="Xianan X."/>
            <person name="Sedzielewska Toro K."/>
            <person name="Morin E."/>
            <person name="Lipzen A."/>
            <person name="Grigoriev I.V."/>
            <person name="Henrissat B."/>
            <person name="Martin F.M."/>
            <person name="Bonfante P."/>
        </authorList>
    </citation>
    <scope>NUCLEOTIDE SEQUENCE [LARGE SCALE GENOMIC DNA]</scope>
    <source>
        <strain evidence="1 2">BEG34</strain>
    </source>
</reference>
<dbReference type="Proteomes" id="UP000439903">
    <property type="component" value="Unassembled WGS sequence"/>
</dbReference>